<comment type="caution">
    <text evidence="2">The sequence shown here is derived from an EMBL/GenBank/DDBJ whole genome shotgun (WGS) entry which is preliminary data.</text>
</comment>
<organism evidence="2 3">
    <name type="scientific">Salipiger bermudensis (strain DSM 26914 / JCM 13377 / KCTC 12554 / HTCC2601)</name>
    <name type="common">Pelagibaca bermudensis</name>
    <dbReference type="NCBI Taxonomy" id="314265"/>
    <lineage>
        <taxon>Bacteria</taxon>
        <taxon>Pseudomonadati</taxon>
        <taxon>Pseudomonadota</taxon>
        <taxon>Alphaproteobacteria</taxon>
        <taxon>Rhodobacterales</taxon>
        <taxon>Roseobacteraceae</taxon>
        <taxon>Salipiger</taxon>
    </lineage>
</organism>
<gene>
    <name evidence="2" type="ORF">R2601_04463</name>
</gene>
<feature type="region of interest" description="Disordered" evidence="1">
    <location>
        <begin position="1"/>
        <end position="26"/>
    </location>
</feature>
<name>Q0FVV3_SALBH</name>
<sequence length="26" mass="2463">MAGPATTPCAAQATATPSTVAQTTTL</sequence>
<proteinExistence type="predicted"/>
<evidence type="ECO:0000256" key="1">
    <source>
        <dbReference type="SAM" id="MobiDB-lite"/>
    </source>
</evidence>
<dbReference type="HOGENOM" id="CLU_3416940_0_0_5"/>
<protein>
    <submittedName>
        <fullName evidence="2">Uncharacterized protein</fullName>
    </submittedName>
</protein>
<accession>Q0FVV3</accession>
<dbReference type="AlphaFoldDB" id="Q0FVV3"/>
<dbReference type="Proteomes" id="UP000006230">
    <property type="component" value="Unassembled WGS sequence"/>
</dbReference>
<reference evidence="2 3" key="1">
    <citation type="journal article" date="2010" name="J. Bacteriol.">
        <title>Genome sequences of Pelagibaca bermudensis HTCC2601T and Maritimibacter alkaliphilus HTCC2654T, the type strains of two marine Roseobacter genera.</title>
        <authorList>
            <person name="Thrash J.C."/>
            <person name="Cho J.C."/>
            <person name="Ferriera S."/>
            <person name="Johnson J."/>
            <person name="Vergin K.L."/>
            <person name="Giovannoni S.J."/>
        </authorList>
    </citation>
    <scope>NUCLEOTIDE SEQUENCE [LARGE SCALE GENOMIC DNA]</scope>
    <source>
        <strain evidence="3">DSM 26914 / JCM 13377 / KCTC 12554 / HTCC2601</strain>
    </source>
</reference>
<dbReference type="EMBL" id="AATQ01000001">
    <property type="protein sequence ID" value="EAU48799.1"/>
    <property type="molecule type" value="Genomic_DNA"/>
</dbReference>
<keyword evidence="3" id="KW-1185">Reference proteome</keyword>
<evidence type="ECO:0000313" key="2">
    <source>
        <dbReference type="EMBL" id="EAU48799.1"/>
    </source>
</evidence>
<evidence type="ECO:0000313" key="3">
    <source>
        <dbReference type="Proteomes" id="UP000006230"/>
    </source>
</evidence>